<accession>A0A811V1K0</accession>
<keyword evidence="1" id="KW-0472">Membrane</keyword>
<feature type="transmembrane region" description="Helical" evidence="1">
    <location>
        <begin position="99"/>
        <end position="120"/>
    </location>
</feature>
<gene>
    <name evidence="2" type="ORF">CCAP1982_LOCUS12837</name>
</gene>
<evidence type="ECO:0000313" key="3">
    <source>
        <dbReference type="Proteomes" id="UP000606786"/>
    </source>
</evidence>
<keyword evidence="3" id="KW-1185">Reference proteome</keyword>
<evidence type="ECO:0000313" key="2">
    <source>
        <dbReference type="EMBL" id="CAD7004428.1"/>
    </source>
</evidence>
<dbReference type="Proteomes" id="UP000606786">
    <property type="component" value="Unassembled WGS sequence"/>
</dbReference>
<proteinExistence type="predicted"/>
<reference evidence="2" key="1">
    <citation type="submission" date="2020-11" db="EMBL/GenBank/DDBJ databases">
        <authorList>
            <person name="Whitehead M."/>
        </authorList>
    </citation>
    <scope>NUCLEOTIDE SEQUENCE</scope>
    <source>
        <strain evidence="2">EGII</strain>
    </source>
</reference>
<evidence type="ECO:0000256" key="1">
    <source>
        <dbReference type="SAM" id="Phobius"/>
    </source>
</evidence>
<dbReference type="AlphaFoldDB" id="A0A811V1K0"/>
<name>A0A811V1K0_CERCA</name>
<comment type="caution">
    <text evidence="2">The sequence shown here is derived from an EMBL/GenBank/DDBJ whole genome shotgun (WGS) entry which is preliminary data.</text>
</comment>
<sequence>MQTSVAHMSEYLLYEEFTRPQKNFAKTGKEKLARGARFICFIHIFRLQLCTTICTSPRLHVYVSALFCQLISTNYKIIFSNFKSKRLSRQTNFNLTNDMRVYVCAQFSLNYPLLIIAYSITKNLLTKKMRSCLNNNFI</sequence>
<protein>
    <submittedName>
        <fullName evidence="2">(Mediterranean fruit fly) hypothetical protein</fullName>
    </submittedName>
</protein>
<dbReference type="EMBL" id="CAJHJT010000034">
    <property type="protein sequence ID" value="CAD7004428.1"/>
    <property type="molecule type" value="Genomic_DNA"/>
</dbReference>
<keyword evidence="1" id="KW-0812">Transmembrane</keyword>
<organism evidence="2 3">
    <name type="scientific">Ceratitis capitata</name>
    <name type="common">Mediterranean fruit fly</name>
    <name type="synonym">Tephritis capitata</name>
    <dbReference type="NCBI Taxonomy" id="7213"/>
    <lineage>
        <taxon>Eukaryota</taxon>
        <taxon>Metazoa</taxon>
        <taxon>Ecdysozoa</taxon>
        <taxon>Arthropoda</taxon>
        <taxon>Hexapoda</taxon>
        <taxon>Insecta</taxon>
        <taxon>Pterygota</taxon>
        <taxon>Neoptera</taxon>
        <taxon>Endopterygota</taxon>
        <taxon>Diptera</taxon>
        <taxon>Brachycera</taxon>
        <taxon>Muscomorpha</taxon>
        <taxon>Tephritoidea</taxon>
        <taxon>Tephritidae</taxon>
        <taxon>Ceratitis</taxon>
        <taxon>Ceratitis</taxon>
    </lineage>
</organism>
<keyword evidence="1" id="KW-1133">Transmembrane helix</keyword>